<dbReference type="AlphaFoldDB" id="A0A9Q1N4V4"/>
<feature type="domain" description="DC1" evidence="2">
    <location>
        <begin position="77"/>
        <end position="124"/>
    </location>
</feature>
<dbReference type="PANTHER" id="PTHR46288:SF61">
    <property type="entry name" value="DC1 DOMAIN-CONTAINING PROTEIN"/>
    <property type="match status" value="1"/>
</dbReference>
<dbReference type="EMBL" id="JAJAGQ010000001">
    <property type="protein sequence ID" value="KAJ8573526.1"/>
    <property type="molecule type" value="Genomic_DNA"/>
</dbReference>
<dbReference type="Pfam" id="PF03107">
    <property type="entry name" value="C1_2"/>
    <property type="match status" value="3"/>
</dbReference>
<evidence type="ECO:0000313" key="4">
    <source>
        <dbReference type="Proteomes" id="UP001152561"/>
    </source>
</evidence>
<gene>
    <name evidence="3" type="ORF">K7X08_010037</name>
</gene>
<keyword evidence="4" id="KW-1185">Reference proteome</keyword>
<evidence type="ECO:0000259" key="2">
    <source>
        <dbReference type="Pfam" id="PF03107"/>
    </source>
</evidence>
<evidence type="ECO:0000313" key="3">
    <source>
        <dbReference type="EMBL" id="KAJ8573526.1"/>
    </source>
</evidence>
<dbReference type="Proteomes" id="UP001152561">
    <property type="component" value="Unassembled WGS sequence"/>
</dbReference>
<proteinExistence type="predicted"/>
<dbReference type="SUPFAM" id="SSF57889">
    <property type="entry name" value="Cysteine-rich domain"/>
    <property type="match status" value="2"/>
</dbReference>
<dbReference type="PANTHER" id="PTHR46288">
    <property type="entry name" value="PHORBOL-ESTER/DAG-TYPE DOMAIN-CONTAINING PROTEIN"/>
    <property type="match status" value="1"/>
</dbReference>
<dbReference type="InterPro" id="IPR046349">
    <property type="entry name" value="C1-like_sf"/>
</dbReference>
<feature type="domain" description="DC1" evidence="2">
    <location>
        <begin position="134"/>
        <end position="184"/>
    </location>
</feature>
<dbReference type="InterPro" id="IPR004146">
    <property type="entry name" value="DC1"/>
</dbReference>
<keyword evidence="1" id="KW-0677">Repeat</keyword>
<feature type="domain" description="DC1" evidence="2">
    <location>
        <begin position="18"/>
        <end position="67"/>
    </location>
</feature>
<organism evidence="3 4">
    <name type="scientific">Anisodus acutangulus</name>
    <dbReference type="NCBI Taxonomy" id="402998"/>
    <lineage>
        <taxon>Eukaryota</taxon>
        <taxon>Viridiplantae</taxon>
        <taxon>Streptophyta</taxon>
        <taxon>Embryophyta</taxon>
        <taxon>Tracheophyta</taxon>
        <taxon>Spermatophyta</taxon>
        <taxon>Magnoliopsida</taxon>
        <taxon>eudicotyledons</taxon>
        <taxon>Gunneridae</taxon>
        <taxon>Pentapetalae</taxon>
        <taxon>asterids</taxon>
        <taxon>lamiids</taxon>
        <taxon>Solanales</taxon>
        <taxon>Solanaceae</taxon>
        <taxon>Solanoideae</taxon>
        <taxon>Hyoscyameae</taxon>
        <taxon>Anisodus</taxon>
    </lineage>
</organism>
<sequence length="237" mass="26375">MGRQDQSTNAACQGKQHFSHPHILKLIVNSAESDTLTCNACEQQNIINKPNFYGCNSCQYFLHENCVNAPRFLDHSSHPFHHLTLLPIPTYSSRSYTCNACGSTGNGFSFSCAPCQFDIHMQCASCPSSILVDKHPHHLGIHFGSPYEDKNIEYNCDICTVIMNKDDWLYYCAECDFGSHLHCAILSPEVGVFPRQQGPNPAVETINAVNEAHEKIIAAQLRALTEARGREAALDLF</sequence>
<dbReference type="OrthoDB" id="1036688at2759"/>
<reference evidence="4" key="1">
    <citation type="journal article" date="2023" name="Proc. Natl. Acad. Sci. U.S.A.">
        <title>Genomic and structural basis for evolution of tropane alkaloid biosynthesis.</title>
        <authorList>
            <person name="Wanga Y.-J."/>
            <person name="Taina T."/>
            <person name="Yua J.-Y."/>
            <person name="Lia J."/>
            <person name="Xua B."/>
            <person name="Chenc J."/>
            <person name="D'Auriad J.C."/>
            <person name="Huanga J.-P."/>
            <person name="Huanga S.-X."/>
        </authorList>
    </citation>
    <scope>NUCLEOTIDE SEQUENCE [LARGE SCALE GENOMIC DNA]</scope>
    <source>
        <strain evidence="4">cv. KIB-2019</strain>
    </source>
</reference>
<name>A0A9Q1N4V4_9SOLA</name>
<protein>
    <recommendedName>
        <fullName evidence="2">DC1 domain-containing protein</fullName>
    </recommendedName>
</protein>
<evidence type="ECO:0000256" key="1">
    <source>
        <dbReference type="ARBA" id="ARBA00022737"/>
    </source>
</evidence>
<accession>A0A9Q1N4V4</accession>
<comment type="caution">
    <text evidence="3">The sequence shown here is derived from an EMBL/GenBank/DDBJ whole genome shotgun (WGS) entry which is preliminary data.</text>
</comment>